<proteinExistence type="predicted"/>
<dbReference type="EMBL" id="CP053015">
    <property type="protein sequence ID" value="QJQ32435.1"/>
    <property type="molecule type" value="Genomic_DNA"/>
</dbReference>
<dbReference type="Pfam" id="PF01435">
    <property type="entry name" value="Peptidase_M48"/>
    <property type="match status" value="1"/>
</dbReference>
<name>A0A6M4ATP3_9SPHN</name>
<dbReference type="GO" id="GO:0051603">
    <property type="term" value="P:proteolysis involved in protein catabolic process"/>
    <property type="evidence" value="ECO:0007669"/>
    <property type="project" value="TreeGrafter"/>
</dbReference>
<feature type="chain" id="PRO_5026720412" evidence="7">
    <location>
        <begin position="35"/>
        <end position="507"/>
    </location>
</feature>
<dbReference type="InterPro" id="IPR036779">
    <property type="entry name" value="LysM_dom_sf"/>
</dbReference>
<evidence type="ECO:0000313" key="9">
    <source>
        <dbReference type="EMBL" id="QJQ32435.1"/>
    </source>
</evidence>
<dbReference type="InterPro" id="IPR051156">
    <property type="entry name" value="Mito/Outer_Membr_Metalloprot"/>
</dbReference>
<dbReference type="GO" id="GO:0046872">
    <property type="term" value="F:metal ion binding"/>
    <property type="evidence" value="ECO:0007669"/>
    <property type="project" value="UniProtKB-KW"/>
</dbReference>
<keyword evidence="6 9" id="KW-0482">Metalloprotease</keyword>
<organism evidence="9 10">
    <name type="scientific">Sphingomonas lacunae</name>
    <dbReference type="NCBI Taxonomy" id="2698828"/>
    <lineage>
        <taxon>Bacteria</taxon>
        <taxon>Pseudomonadati</taxon>
        <taxon>Pseudomonadota</taxon>
        <taxon>Alphaproteobacteria</taxon>
        <taxon>Sphingomonadales</taxon>
        <taxon>Sphingomonadaceae</taxon>
        <taxon>Sphingomonas</taxon>
    </lineage>
</organism>
<keyword evidence="7" id="KW-0732">Signal</keyword>
<dbReference type="KEGG" id="slan:GV829_08200"/>
<keyword evidence="10" id="KW-1185">Reference proteome</keyword>
<dbReference type="InterPro" id="IPR018392">
    <property type="entry name" value="LysM"/>
</dbReference>
<evidence type="ECO:0000256" key="5">
    <source>
        <dbReference type="ARBA" id="ARBA00022833"/>
    </source>
</evidence>
<dbReference type="RefSeq" id="WP_169945688.1">
    <property type="nucleotide sequence ID" value="NZ_CP053015.1"/>
</dbReference>
<dbReference type="InterPro" id="IPR001915">
    <property type="entry name" value="Peptidase_M48"/>
</dbReference>
<evidence type="ECO:0000256" key="3">
    <source>
        <dbReference type="ARBA" id="ARBA00022723"/>
    </source>
</evidence>
<feature type="domain" description="LysM" evidence="8">
    <location>
        <begin position="454"/>
        <end position="501"/>
    </location>
</feature>
<dbReference type="PANTHER" id="PTHR22726:SF24">
    <property type="entry name" value="M48 FAMILY METALLOPEPTIDASE"/>
    <property type="match status" value="1"/>
</dbReference>
<sequence>MGRGTVPVKTSLRLLGVTLAGSTALGLASQPLLAQSGTVRPFTQAEKNQGAQAHAQIMQEFGGEYAGPATAYVRTVGQGVAVQSGLSNNPNDFTVTLLNSPVNNAFALPGGFIYSTRQLLALMNNEAELAGVLAHELGHTAARHSQQRQRRATRNSILGVLATVLGGAIGDNGGLLGSLGGLLQNNAMQAAQMATLGFSRSQETQADDLGIRYISAAGYDPAALATVLASLDAQNSLDLRLSGQDAARNIPAWASTHPDPASRVRRATERARAMNVVNGRTNRDQFLNAVNNLLYADDPRQGVVEGRQFLHPDLRLGFSVPEGFRISNGTTAVSIGSANGQAQFTMGSFSGDLDAYVRQAFQTVVGQNQSNVQLGAINRTTVNGIPAAYATARATTQQGQVDLIIFAYAFDSSKAYHFAALAPAGRLSVFDAMFASVRRLTPAEASAIRPRRVSVVTVRRGDTVQSLASRMAYQDSQLERFLVLNALSSSAVLTPGQRVKIVTYAGN</sequence>
<gene>
    <name evidence="9" type="ORF">GV829_08200</name>
</gene>
<dbReference type="GO" id="GO:0004222">
    <property type="term" value="F:metalloendopeptidase activity"/>
    <property type="evidence" value="ECO:0007669"/>
    <property type="project" value="InterPro"/>
</dbReference>
<keyword evidence="5" id="KW-0862">Zinc</keyword>
<evidence type="ECO:0000259" key="8">
    <source>
        <dbReference type="PROSITE" id="PS51782"/>
    </source>
</evidence>
<keyword evidence="2 9" id="KW-0645">Protease</keyword>
<evidence type="ECO:0000256" key="4">
    <source>
        <dbReference type="ARBA" id="ARBA00022801"/>
    </source>
</evidence>
<dbReference type="Gene3D" id="3.30.2010.10">
    <property type="entry name" value="Metalloproteases ('zincins'), catalytic domain"/>
    <property type="match status" value="1"/>
</dbReference>
<reference evidence="9 10" key="1">
    <citation type="submission" date="2020-01" db="EMBL/GenBank/DDBJ databases">
        <title>Sphingomonas sp. strain CSW-10.</title>
        <authorList>
            <person name="Chen W.-M."/>
        </authorList>
    </citation>
    <scope>NUCLEOTIDE SEQUENCE [LARGE SCALE GENOMIC DNA]</scope>
    <source>
        <strain evidence="9 10">CSW-10</strain>
    </source>
</reference>
<comment type="cofactor">
    <cofactor evidence="1">
        <name>Zn(2+)</name>
        <dbReference type="ChEBI" id="CHEBI:29105"/>
    </cofactor>
</comment>
<dbReference type="PANTHER" id="PTHR22726">
    <property type="entry name" value="METALLOENDOPEPTIDASE OMA1"/>
    <property type="match status" value="1"/>
</dbReference>
<keyword evidence="3" id="KW-0479">Metal-binding</keyword>
<evidence type="ECO:0000256" key="2">
    <source>
        <dbReference type="ARBA" id="ARBA00022670"/>
    </source>
</evidence>
<dbReference type="Proteomes" id="UP000503018">
    <property type="component" value="Chromosome"/>
</dbReference>
<evidence type="ECO:0000256" key="7">
    <source>
        <dbReference type="SAM" id="SignalP"/>
    </source>
</evidence>
<evidence type="ECO:0000256" key="6">
    <source>
        <dbReference type="ARBA" id="ARBA00023049"/>
    </source>
</evidence>
<feature type="signal peptide" evidence="7">
    <location>
        <begin position="1"/>
        <end position="34"/>
    </location>
</feature>
<evidence type="ECO:0000256" key="1">
    <source>
        <dbReference type="ARBA" id="ARBA00001947"/>
    </source>
</evidence>
<dbReference type="GO" id="GO:0016020">
    <property type="term" value="C:membrane"/>
    <property type="evidence" value="ECO:0007669"/>
    <property type="project" value="TreeGrafter"/>
</dbReference>
<protein>
    <submittedName>
        <fullName evidence="9">M48 family metalloprotease</fullName>
    </submittedName>
</protein>
<evidence type="ECO:0000313" key="10">
    <source>
        <dbReference type="Proteomes" id="UP000503018"/>
    </source>
</evidence>
<keyword evidence="4" id="KW-0378">Hydrolase</keyword>
<dbReference type="Pfam" id="PF01476">
    <property type="entry name" value="LysM"/>
    <property type="match status" value="1"/>
</dbReference>
<dbReference type="AlphaFoldDB" id="A0A6M4ATP3"/>
<dbReference type="PROSITE" id="PS51782">
    <property type="entry name" value="LYSM"/>
    <property type="match status" value="1"/>
</dbReference>
<dbReference type="Gene3D" id="3.10.350.10">
    <property type="entry name" value="LysM domain"/>
    <property type="match status" value="1"/>
</dbReference>
<accession>A0A6M4ATP3</accession>